<gene>
    <name evidence="2 4" type="ORF">P152DRAFT_444588</name>
</gene>
<feature type="compositionally biased region" description="Polar residues" evidence="1">
    <location>
        <begin position="626"/>
        <end position="637"/>
    </location>
</feature>
<reference evidence="2 4" key="1">
    <citation type="submission" date="2020-01" db="EMBL/GenBank/DDBJ databases">
        <authorList>
            <consortium name="DOE Joint Genome Institute"/>
            <person name="Haridas S."/>
            <person name="Albert R."/>
            <person name="Binder M."/>
            <person name="Bloem J."/>
            <person name="Labutti K."/>
            <person name="Salamov A."/>
            <person name="Andreopoulos B."/>
            <person name="Baker S.E."/>
            <person name="Barry K."/>
            <person name="Bills G."/>
            <person name="Bluhm B.H."/>
            <person name="Cannon C."/>
            <person name="Castanera R."/>
            <person name="Culley D.E."/>
            <person name="Daum C."/>
            <person name="Ezra D."/>
            <person name="Gonzalez J.B."/>
            <person name="Henrissat B."/>
            <person name="Kuo A."/>
            <person name="Liang C."/>
            <person name="Lipzen A."/>
            <person name="Lutzoni F."/>
            <person name="Magnuson J."/>
            <person name="Mondo S."/>
            <person name="Nolan M."/>
            <person name="Ohm R."/>
            <person name="Pangilinan J."/>
            <person name="Park H.-J."/>
            <person name="Ramirez L."/>
            <person name="Alfaro M."/>
            <person name="Sun H."/>
            <person name="Tritt A."/>
            <person name="Yoshinaga Y."/>
            <person name="Zwiers L.-H."/>
            <person name="Turgeon B.G."/>
            <person name="Goodwin S.B."/>
            <person name="Spatafora J.W."/>
            <person name="Crous P.W."/>
            <person name="Grigoriev I.V."/>
        </authorList>
    </citation>
    <scope>NUCLEOTIDE SEQUENCE</scope>
    <source>
        <strain evidence="2 4">CBS 781.70</strain>
    </source>
</reference>
<feature type="compositionally biased region" description="Low complexity" evidence="1">
    <location>
        <begin position="480"/>
        <end position="493"/>
    </location>
</feature>
<evidence type="ECO:0000313" key="4">
    <source>
        <dbReference type="RefSeq" id="XP_033529642.1"/>
    </source>
</evidence>
<dbReference type="InterPro" id="IPR008812">
    <property type="entry name" value="Ran_GTP-bd-rel"/>
</dbReference>
<proteinExistence type="predicted"/>
<dbReference type="AlphaFoldDB" id="A0A6G1FQN9"/>
<dbReference type="GO" id="GO:0030695">
    <property type="term" value="F:GTPase regulator activity"/>
    <property type="evidence" value="ECO:0007669"/>
    <property type="project" value="TreeGrafter"/>
</dbReference>
<dbReference type="Proteomes" id="UP000504638">
    <property type="component" value="Unplaced"/>
</dbReference>
<feature type="region of interest" description="Disordered" evidence="1">
    <location>
        <begin position="614"/>
        <end position="727"/>
    </location>
</feature>
<dbReference type="GeneID" id="54418384"/>
<organism evidence="2">
    <name type="scientific">Eremomyces bilateralis CBS 781.70</name>
    <dbReference type="NCBI Taxonomy" id="1392243"/>
    <lineage>
        <taxon>Eukaryota</taxon>
        <taxon>Fungi</taxon>
        <taxon>Dikarya</taxon>
        <taxon>Ascomycota</taxon>
        <taxon>Pezizomycotina</taxon>
        <taxon>Dothideomycetes</taxon>
        <taxon>Dothideomycetes incertae sedis</taxon>
        <taxon>Eremomycetales</taxon>
        <taxon>Eremomycetaceae</taxon>
        <taxon>Eremomyces</taxon>
    </lineage>
</organism>
<sequence>MEVFLSKITQQAMNYAIRSGITITSGFAIKQCSRLLKTVEGSTKDEITDLQLRLESKIRILSPAIDMIELIAARGNTSLESAVSLTKSLRFDIQSLGIRLSKAASDGEAVSDGKLRSSARTQAELEIKMVINDMKRLLARIEDAVPLINLAITTSGASLSTDLPRTVSASRLLQASTFLTAADTQYSITPGHAIQVGPSFHLSMYMLFSGHANRPQDRENIRETTWKEVIHKAKVRLLRVPLRDIGVLSSELATGHPYRSVDTIPAEQQAHEFAYQLLIVEDLDDDRVHTFEDDQPQPGPFGDVAMAGIRTLLPIHEISKIFYADTGKILNIGSQGEANNPVLLLKRDVNAALPRRMVDRQTSGEGGEELALPLNLTQESYSSEEEDYEPESQNLEGTSDQYDQERHQQLPRSGDPWSLPPNLDPEWMAFEVFVESSGSDDDEEPSNEDATSTSPIPSSPPLTENAKTRRKPGTRSTSRSQSLDPSLASALSHLHLENSTPGSGQMERWQRSPTPMTPAPLTPETLARAPSLPPLRTSLSLLELLIRLTSLQQFQQTSHLSITDELLNFFLSESSTVGAGNDSAYRQRVRAEARRRVGFDPYDESPVKWRTEDDIAQRELDDREQSVGSANWESRNATPKEEGELVSSYWQRTSTPDRPAPSSPSALRQSIPKRSSQIPGVAPNKARPWLRSTNGRTRLHESSAAESPPFPSSPSPANMDGREEKQL</sequence>
<keyword evidence="3" id="KW-1185">Reference proteome</keyword>
<name>A0A6G1FQN9_9PEZI</name>
<dbReference type="PANTHER" id="PTHR31010:SF2">
    <property type="entry name" value="RAN-SPECIFIC GTPASE-ACTIVATING PROTEIN 30"/>
    <property type="match status" value="1"/>
</dbReference>
<feature type="region of interest" description="Disordered" evidence="1">
    <location>
        <begin position="379"/>
        <end position="531"/>
    </location>
</feature>
<dbReference type="OrthoDB" id="512915at2759"/>
<reference evidence="4" key="2">
    <citation type="submission" date="2020-04" db="EMBL/GenBank/DDBJ databases">
        <authorList>
            <consortium name="NCBI Genome Project"/>
        </authorList>
    </citation>
    <scope>NUCLEOTIDE SEQUENCE</scope>
    <source>
        <strain evidence="4">CBS 781.70</strain>
    </source>
</reference>
<evidence type="ECO:0000313" key="2">
    <source>
        <dbReference type="EMBL" id="KAF1808011.1"/>
    </source>
</evidence>
<feature type="compositionally biased region" description="Polar residues" evidence="1">
    <location>
        <begin position="663"/>
        <end position="678"/>
    </location>
</feature>
<protein>
    <submittedName>
        <fullName evidence="2 4">Ran-binding-domain-containing protein</fullName>
    </submittedName>
</protein>
<dbReference type="PANTHER" id="PTHR31010">
    <property type="entry name" value="RAN-SPECIFIC GTPASE-ACTIVATING PROTEIN 30-RELATED"/>
    <property type="match status" value="1"/>
</dbReference>
<dbReference type="GO" id="GO:0005634">
    <property type="term" value="C:nucleus"/>
    <property type="evidence" value="ECO:0007669"/>
    <property type="project" value="TreeGrafter"/>
</dbReference>
<accession>A0A6G1FQN9</accession>
<dbReference type="EMBL" id="ML975193">
    <property type="protein sequence ID" value="KAF1808011.1"/>
    <property type="molecule type" value="Genomic_DNA"/>
</dbReference>
<feature type="compositionally biased region" description="Basic and acidic residues" evidence="1">
    <location>
        <begin position="614"/>
        <end position="625"/>
    </location>
</feature>
<evidence type="ECO:0000256" key="1">
    <source>
        <dbReference type="SAM" id="MobiDB-lite"/>
    </source>
</evidence>
<evidence type="ECO:0000313" key="3">
    <source>
        <dbReference type="Proteomes" id="UP000504638"/>
    </source>
</evidence>
<dbReference type="Pfam" id="PF05508">
    <property type="entry name" value="Ran-binding"/>
    <property type="match status" value="1"/>
</dbReference>
<feature type="compositionally biased region" description="Acidic residues" evidence="1">
    <location>
        <begin position="438"/>
        <end position="447"/>
    </location>
</feature>
<dbReference type="RefSeq" id="XP_033529642.1">
    <property type="nucleotide sequence ID" value="XM_033677814.1"/>
</dbReference>
<reference evidence="4" key="3">
    <citation type="submission" date="2025-04" db="UniProtKB">
        <authorList>
            <consortium name="RefSeq"/>
        </authorList>
    </citation>
    <scope>IDENTIFICATION</scope>
    <source>
        <strain evidence="4">CBS 781.70</strain>
    </source>
</reference>
<dbReference type="GO" id="GO:0005737">
    <property type="term" value="C:cytoplasm"/>
    <property type="evidence" value="ECO:0007669"/>
    <property type="project" value="TreeGrafter"/>
</dbReference>